<dbReference type="EMBL" id="BRXX01000480">
    <property type="protein sequence ID" value="GMI13890.1"/>
    <property type="molecule type" value="Genomic_DNA"/>
</dbReference>
<accession>A0A9W7FKV4</accession>
<keyword evidence="4" id="KW-0560">Oxidoreductase</keyword>
<dbReference type="InterPro" id="IPR005123">
    <property type="entry name" value="Oxoglu/Fe-dep_dioxygenase_dom"/>
</dbReference>
<dbReference type="InterPro" id="IPR045054">
    <property type="entry name" value="P4HA-like"/>
</dbReference>
<keyword evidence="8" id="KW-1185">Reference proteome</keyword>
<dbReference type="Proteomes" id="UP001165160">
    <property type="component" value="Unassembled WGS sequence"/>
</dbReference>
<dbReference type="GO" id="GO:0005783">
    <property type="term" value="C:endoplasmic reticulum"/>
    <property type="evidence" value="ECO:0007669"/>
    <property type="project" value="TreeGrafter"/>
</dbReference>
<dbReference type="AlphaFoldDB" id="A0A9W7FKV4"/>
<dbReference type="GO" id="GO:0004656">
    <property type="term" value="F:procollagen-proline 4-dioxygenase activity"/>
    <property type="evidence" value="ECO:0007669"/>
    <property type="project" value="TreeGrafter"/>
</dbReference>
<dbReference type="PANTHER" id="PTHR10869:SF226">
    <property type="entry name" value="PROLYL 4-HYDROXYLASE ALPHA SUBUNIT DOMAIN-CONTAINING PROTEIN"/>
    <property type="match status" value="1"/>
</dbReference>
<dbReference type="GO" id="GO:0031418">
    <property type="term" value="F:L-ascorbic acid binding"/>
    <property type="evidence" value="ECO:0007669"/>
    <property type="project" value="InterPro"/>
</dbReference>
<gene>
    <name evidence="7" type="ORF">TrVE_jg13408</name>
</gene>
<feature type="domain" description="Fe2OG dioxygenase" evidence="6">
    <location>
        <begin position="329"/>
        <end position="447"/>
    </location>
</feature>
<dbReference type="InterPro" id="IPR006620">
    <property type="entry name" value="Pro_4_hyd_alph"/>
</dbReference>
<dbReference type="Pfam" id="PF13640">
    <property type="entry name" value="2OG-FeII_Oxy_3"/>
    <property type="match status" value="1"/>
</dbReference>
<evidence type="ECO:0000256" key="3">
    <source>
        <dbReference type="ARBA" id="ARBA00022964"/>
    </source>
</evidence>
<reference evidence="8" key="1">
    <citation type="journal article" date="2023" name="Commun. Biol.">
        <title>Genome analysis of Parmales, the sister group of diatoms, reveals the evolutionary specialization of diatoms from phago-mixotrophs to photoautotrophs.</title>
        <authorList>
            <person name="Ban H."/>
            <person name="Sato S."/>
            <person name="Yoshikawa S."/>
            <person name="Yamada K."/>
            <person name="Nakamura Y."/>
            <person name="Ichinomiya M."/>
            <person name="Sato N."/>
            <person name="Blanc-Mathieu R."/>
            <person name="Endo H."/>
            <person name="Kuwata A."/>
            <person name="Ogata H."/>
        </authorList>
    </citation>
    <scope>NUCLEOTIDE SEQUENCE [LARGE SCALE GENOMIC DNA]</scope>
    <source>
        <strain evidence="8">NIES 3699</strain>
    </source>
</reference>
<keyword evidence="5" id="KW-0408">Iron</keyword>
<name>A0A9W7FKV4_9STRA</name>
<dbReference type="FunFam" id="2.60.120.620:FF:000075">
    <property type="entry name" value="Predicted protein"/>
    <property type="match status" value="1"/>
</dbReference>
<dbReference type="SMART" id="SM00702">
    <property type="entry name" value="P4Hc"/>
    <property type="match status" value="1"/>
</dbReference>
<sequence length="484" mass="53643">MAILIIMIRVCIRIWVTLTLFLLLTLSFTSVCVSSTSTARKIVIRNKSPSLITLYWISIPKEDYVRQQTSVTYPLDRLNINSFVNHTFAAVEITKDCVLPDGVTKPYDDSKLKSPIKNICTESRFTVTPNTDQIILVTGTGSKFLAVLDDDVSRLRSLLDEAFENCEEDGKECLRQNLEVTVGSLLKKNTLEKTVRESMAPLIEDYTCADSKISTSPPLQNTTWTHNGVTRDVSVLFKSDNAEVHIIKEFISPEECAAIEKRSAKSLHKATVASSDGGSEFSENRKALQASVKVPLDSPSDPVYLLSSRIYDYTNAHTNYNLTMEGQEDIMSIQYKGCGVNCEEKRDRYMPHCDGECGGDEYLSGSRVATVVIYCKVPEIGGGTNFAKSNIHIKPEAGMATWFRYVGDMTTLEDGTVTGASDSGYSEHSGCPVIEGEKKIVTQWMRAGVNAEEPWDSFNTKGLKKMDVEKFKEITGGWGGGEEL</sequence>
<evidence type="ECO:0000256" key="5">
    <source>
        <dbReference type="ARBA" id="ARBA00023004"/>
    </source>
</evidence>
<keyword evidence="3" id="KW-0223">Dioxygenase</keyword>
<organism evidence="7 8">
    <name type="scientific">Triparma verrucosa</name>
    <dbReference type="NCBI Taxonomy" id="1606542"/>
    <lineage>
        <taxon>Eukaryota</taxon>
        <taxon>Sar</taxon>
        <taxon>Stramenopiles</taxon>
        <taxon>Ochrophyta</taxon>
        <taxon>Bolidophyceae</taxon>
        <taxon>Parmales</taxon>
        <taxon>Triparmaceae</taxon>
        <taxon>Triparma</taxon>
    </lineage>
</organism>
<evidence type="ECO:0000256" key="4">
    <source>
        <dbReference type="ARBA" id="ARBA00023002"/>
    </source>
</evidence>
<dbReference type="PROSITE" id="PS51471">
    <property type="entry name" value="FE2OG_OXY"/>
    <property type="match status" value="1"/>
</dbReference>
<comment type="caution">
    <text evidence="7">The sequence shown here is derived from an EMBL/GenBank/DDBJ whole genome shotgun (WGS) entry which is preliminary data.</text>
</comment>
<dbReference type="PANTHER" id="PTHR10869">
    <property type="entry name" value="PROLYL 4-HYDROXYLASE ALPHA SUBUNIT"/>
    <property type="match status" value="1"/>
</dbReference>
<dbReference type="Gene3D" id="2.60.120.620">
    <property type="entry name" value="q2cbj1_9rhob like domain"/>
    <property type="match status" value="1"/>
</dbReference>
<evidence type="ECO:0000256" key="1">
    <source>
        <dbReference type="ARBA" id="ARBA00001961"/>
    </source>
</evidence>
<dbReference type="InterPro" id="IPR044862">
    <property type="entry name" value="Pro_4_hyd_alph_FE2OG_OXY"/>
</dbReference>
<evidence type="ECO:0000313" key="8">
    <source>
        <dbReference type="Proteomes" id="UP001165160"/>
    </source>
</evidence>
<evidence type="ECO:0000256" key="2">
    <source>
        <dbReference type="ARBA" id="ARBA00022723"/>
    </source>
</evidence>
<proteinExistence type="predicted"/>
<evidence type="ECO:0000313" key="7">
    <source>
        <dbReference type="EMBL" id="GMI13890.1"/>
    </source>
</evidence>
<protein>
    <recommendedName>
        <fullName evidence="6">Fe2OG dioxygenase domain-containing protein</fullName>
    </recommendedName>
</protein>
<comment type="cofactor">
    <cofactor evidence="1">
        <name>L-ascorbate</name>
        <dbReference type="ChEBI" id="CHEBI:38290"/>
    </cofactor>
</comment>
<evidence type="ECO:0000259" key="6">
    <source>
        <dbReference type="PROSITE" id="PS51471"/>
    </source>
</evidence>
<keyword evidence="2" id="KW-0479">Metal-binding</keyword>
<dbReference type="GO" id="GO:0005506">
    <property type="term" value="F:iron ion binding"/>
    <property type="evidence" value="ECO:0007669"/>
    <property type="project" value="InterPro"/>
</dbReference>